<organism evidence="13 14">
    <name type="scientific">Fusarium langsethiae</name>
    <dbReference type="NCBI Taxonomy" id="179993"/>
    <lineage>
        <taxon>Eukaryota</taxon>
        <taxon>Fungi</taxon>
        <taxon>Dikarya</taxon>
        <taxon>Ascomycota</taxon>
        <taxon>Pezizomycotina</taxon>
        <taxon>Sordariomycetes</taxon>
        <taxon>Hypocreomycetidae</taxon>
        <taxon>Hypocreales</taxon>
        <taxon>Nectriaceae</taxon>
        <taxon>Fusarium</taxon>
    </lineage>
</organism>
<keyword evidence="5" id="KW-0067">ATP-binding</keyword>
<dbReference type="PANTHER" id="PTHR11956">
    <property type="entry name" value="ARGINYL-TRNA SYNTHETASE"/>
    <property type="match status" value="1"/>
</dbReference>
<dbReference type="Gene3D" id="3.30.1360.70">
    <property type="entry name" value="Arginyl tRNA synthetase N-terminal domain"/>
    <property type="match status" value="1"/>
</dbReference>
<evidence type="ECO:0000256" key="11">
    <source>
        <dbReference type="SAM" id="Phobius"/>
    </source>
</evidence>
<feature type="compositionally biased region" description="Basic and acidic residues" evidence="10">
    <location>
        <begin position="11"/>
        <end position="25"/>
    </location>
</feature>
<evidence type="ECO:0000259" key="12">
    <source>
        <dbReference type="SMART" id="SM00836"/>
    </source>
</evidence>
<dbReference type="PANTHER" id="PTHR11956:SF11">
    <property type="entry name" value="ARGININE--TRNA LIGASE, MITOCHONDRIAL-RELATED"/>
    <property type="match status" value="1"/>
</dbReference>
<comment type="similarity">
    <text evidence="1">Belongs to the class-I aminoacyl-tRNA synthetase family.</text>
</comment>
<keyword evidence="11" id="KW-1133">Transmembrane helix</keyword>
<evidence type="ECO:0000313" key="13">
    <source>
        <dbReference type="EMBL" id="KPA44386.1"/>
    </source>
</evidence>
<keyword evidence="6" id="KW-0648">Protein biosynthesis</keyword>
<dbReference type="GO" id="GO:0005524">
    <property type="term" value="F:ATP binding"/>
    <property type="evidence" value="ECO:0007669"/>
    <property type="project" value="UniProtKB-KW"/>
</dbReference>
<dbReference type="OrthoDB" id="68056at2759"/>
<dbReference type="SUPFAM" id="SSF47323">
    <property type="entry name" value="Anticodon-binding domain of a subclass of class I aminoacyl-tRNA synthetases"/>
    <property type="match status" value="1"/>
</dbReference>
<dbReference type="InterPro" id="IPR035684">
    <property type="entry name" value="ArgRS_core"/>
</dbReference>
<dbReference type="Gene3D" id="3.40.50.620">
    <property type="entry name" value="HUPs"/>
    <property type="match status" value="1"/>
</dbReference>
<keyword evidence="3" id="KW-0436">Ligase</keyword>
<comment type="caution">
    <text evidence="13">The sequence shown here is derived from an EMBL/GenBank/DDBJ whole genome shotgun (WGS) entry which is preliminary data.</text>
</comment>
<feature type="transmembrane region" description="Helical" evidence="11">
    <location>
        <begin position="521"/>
        <end position="538"/>
    </location>
</feature>
<dbReference type="GO" id="GO:0004814">
    <property type="term" value="F:arginine-tRNA ligase activity"/>
    <property type="evidence" value="ECO:0007669"/>
    <property type="project" value="UniProtKB-EC"/>
</dbReference>
<accession>A0A0M9F2D8</accession>
<feature type="coiled-coil region" evidence="9">
    <location>
        <begin position="472"/>
        <end position="509"/>
    </location>
</feature>
<dbReference type="SMART" id="SM00836">
    <property type="entry name" value="DALR_1"/>
    <property type="match status" value="1"/>
</dbReference>
<evidence type="ECO:0000256" key="1">
    <source>
        <dbReference type="ARBA" id="ARBA00005594"/>
    </source>
</evidence>
<keyword evidence="7 13" id="KW-0030">Aminoacyl-tRNA synthetase</keyword>
<evidence type="ECO:0000313" key="14">
    <source>
        <dbReference type="Proteomes" id="UP000037904"/>
    </source>
</evidence>
<dbReference type="EMBL" id="JXCE01000027">
    <property type="protein sequence ID" value="KPA44386.1"/>
    <property type="molecule type" value="Genomic_DNA"/>
</dbReference>
<dbReference type="Pfam" id="PF05746">
    <property type="entry name" value="DALR_1"/>
    <property type="match status" value="1"/>
</dbReference>
<dbReference type="InterPro" id="IPR001278">
    <property type="entry name" value="Arg-tRNA-ligase"/>
</dbReference>
<feature type="domain" description="DALR anticodon binding" evidence="12">
    <location>
        <begin position="1153"/>
        <end position="1267"/>
    </location>
</feature>
<evidence type="ECO:0000256" key="3">
    <source>
        <dbReference type="ARBA" id="ARBA00022598"/>
    </source>
</evidence>
<keyword evidence="11" id="KW-0812">Transmembrane</keyword>
<dbReference type="InterPro" id="IPR008909">
    <property type="entry name" value="DALR_anticod-bd"/>
</dbReference>
<keyword evidence="9" id="KW-0175">Coiled coil</keyword>
<feature type="transmembrane region" description="Helical" evidence="11">
    <location>
        <begin position="550"/>
        <end position="572"/>
    </location>
</feature>
<dbReference type="GO" id="GO:0005739">
    <property type="term" value="C:mitochondrion"/>
    <property type="evidence" value="ECO:0007669"/>
    <property type="project" value="TreeGrafter"/>
</dbReference>
<comment type="catalytic activity">
    <reaction evidence="8">
        <text>tRNA(Arg) + L-arginine + ATP = L-arginyl-tRNA(Arg) + AMP + diphosphate</text>
        <dbReference type="Rhea" id="RHEA:20301"/>
        <dbReference type="Rhea" id="RHEA-COMP:9658"/>
        <dbReference type="Rhea" id="RHEA-COMP:9673"/>
        <dbReference type="ChEBI" id="CHEBI:30616"/>
        <dbReference type="ChEBI" id="CHEBI:32682"/>
        <dbReference type="ChEBI" id="CHEBI:33019"/>
        <dbReference type="ChEBI" id="CHEBI:78442"/>
        <dbReference type="ChEBI" id="CHEBI:78513"/>
        <dbReference type="ChEBI" id="CHEBI:456215"/>
        <dbReference type="EC" id="6.1.1.19"/>
    </reaction>
</comment>
<protein>
    <recommendedName>
        <fullName evidence="2">arginine--tRNA ligase</fullName>
        <ecNumber evidence="2">6.1.1.19</ecNumber>
    </recommendedName>
</protein>
<evidence type="ECO:0000256" key="2">
    <source>
        <dbReference type="ARBA" id="ARBA00012837"/>
    </source>
</evidence>
<evidence type="ECO:0000256" key="10">
    <source>
        <dbReference type="SAM" id="MobiDB-lite"/>
    </source>
</evidence>
<dbReference type="PRINTS" id="PR01038">
    <property type="entry name" value="TRNASYNTHARG"/>
</dbReference>
<keyword evidence="11" id="KW-0472">Membrane</keyword>
<dbReference type="Pfam" id="PF00750">
    <property type="entry name" value="tRNA-synt_1d"/>
    <property type="match status" value="1"/>
</dbReference>
<dbReference type="InterPro" id="IPR036695">
    <property type="entry name" value="Arg-tRNA-synth_N_sf"/>
</dbReference>
<dbReference type="EC" id="6.1.1.19" evidence="2"/>
<dbReference type="SUPFAM" id="SSF52374">
    <property type="entry name" value="Nucleotidylyl transferase"/>
    <property type="match status" value="1"/>
</dbReference>
<evidence type="ECO:0000256" key="9">
    <source>
        <dbReference type="SAM" id="Coils"/>
    </source>
</evidence>
<dbReference type="GO" id="GO:0032543">
    <property type="term" value="P:mitochondrial translation"/>
    <property type="evidence" value="ECO:0007669"/>
    <property type="project" value="TreeGrafter"/>
</dbReference>
<dbReference type="Proteomes" id="UP000037904">
    <property type="component" value="Unassembled WGS sequence"/>
</dbReference>
<evidence type="ECO:0000256" key="7">
    <source>
        <dbReference type="ARBA" id="ARBA00023146"/>
    </source>
</evidence>
<proteinExistence type="inferred from homology"/>
<reference evidence="13 14" key="1">
    <citation type="submission" date="2015-04" db="EMBL/GenBank/DDBJ databases">
        <title>The draft genome sequence of Fusarium langsethiae, a T-2/HT-2 mycotoxin producer.</title>
        <authorList>
            <person name="Lysoe E."/>
            <person name="Divon H.H."/>
            <person name="Terzi V."/>
            <person name="Orru L."/>
            <person name="Lamontanara A."/>
            <person name="Kolseth A.-K."/>
            <person name="Frandsen R.J."/>
            <person name="Nielsen K."/>
            <person name="Thrane U."/>
        </authorList>
    </citation>
    <scope>NUCLEOTIDE SEQUENCE [LARGE SCALE GENOMIC DNA]</scope>
    <source>
        <strain evidence="13 14">Fl201059</strain>
    </source>
</reference>
<gene>
    <name evidence="13" type="ORF">FLAG1_02734</name>
</gene>
<sequence length="1270" mass="144127">MRASMAQLQKAGDETRAERRSDQKKAGNSNGSFDHTYRFLLRPSSTNLHNGTSRVTSRYFDWVATATSVIWTEQDEWKKQYKMVKYSASEHNRPFTEMLRERNGYECAEISFVMDRHPSTRGEHETLCVEAFCQGAEAVLLESDPSSIRGHQLSNVDEPKAWISDRNYWLLRDAVPRTLLYENILGRMEFYQVLQNERFREGPSGEMIGPIRHLFVSNPDGTSVMAILKTANQFQAPALHELFANYITTSPTPSIKLKVSDFWNTSYVISLTLPFYAIGLSARQDKRHSEDSPLEGKLVLHEGVYSFAATGVTEEHWTAYCFDDDFYESEPRLLEEGEELESSEGFVDPIIVEVEVKDTATQWRPRQYSLALSIQLDKIHGHHARIHDVFKHSLDSYTPSTKVVPSRNLNPSNKHDWKRFPELLSKVIFYNAKNVEEVENFLANDVQLSSVGVPQGQLWQSLRNDVKALKALRAIEGTLKELRDVGDKLEETKRSFKELRRERKLDRADEQESRDERAKEVAVAAVAFAILSLIAQVYSGKPQKGDEASWPGYLFLVASFIVICIAVILYMLRKYVTIHGKALVAKLNGTLWMARLGLRRSPIVAQLAALKGNPQKSPSESLPSSLNTITAHIVAMAVTTCSVSGIENLLGKAGLDTPIPEYPGADIVHNPQDIFRVYLADTIQKLTNCDRLIAYDAIQTSNVTGMGDLVVVAPRLRLKDVNNEELAKDLLQKLPRIPPFGCPIRDGIRLQVFFSPNTLSRLLLSYISDRNVSYGYDTSLGLKDQTVPDGQKKKVIVEYSSPNMASEFQVSHLRSTLLGTYVANIHASMGWDVIRMNYLGDWGKQIGRLAAGWQRFGSEDEFANRPLRHLLQVKHKIEELFKPEVDKCKAMKANDQDTSEIESQGLYAERDDFFKKMEDKDPEAIALWQRFRDATVKDLTDSYARLGVMFDEYSGESQVTSESIAEAEQALKEKGIYEEHDDSWQIDFSKHEAKGLSIAVLRYRNGTTSYLLRDVAAVLDRFKAHSFDKMIYVAAMEQEMHFNRVIKTLKLMGRQDLAERIQHTSFAKMNGLPEELKGAELLSDYFDGCRSMVQAHLEEEEEEVSHVDNSERSVDILGLAGLFVRDHYHKRNTSYTSDAKKMTRLEGETGAAIQNSYARLLKRLGTEPTNFDYATLDYASLESEDYAELLRILLQYPDAAHGSFKSLEPSLIVVYLLRLVDQLMVTLDDDDERDWTDQESASKARLALYENARQVFENALKLLGVAPWSL</sequence>
<dbReference type="SUPFAM" id="SSF55190">
    <property type="entry name" value="Arginyl-tRNA synthetase (ArgRS), N-terminal 'additional' domain"/>
    <property type="match status" value="1"/>
</dbReference>
<dbReference type="InterPro" id="IPR014729">
    <property type="entry name" value="Rossmann-like_a/b/a_fold"/>
</dbReference>
<keyword evidence="4" id="KW-0547">Nucleotide-binding</keyword>
<evidence type="ECO:0000256" key="5">
    <source>
        <dbReference type="ARBA" id="ARBA00022840"/>
    </source>
</evidence>
<name>A0A0M9F2D8_FUSLA</name>
<evidence type="ECO:0000256" key="8">
    <source>
        <dbReference type="ARBA" id="ARBA00049339"/>
    </source>
</evidence>
<evidence type="ECO:0000256" key="4">
    <source>
        <dbReference type="ARBA" id="ARBA00022741"/>
    </source>
</evidence>
<evidence type="ECO:0000256" key="6">
    <source>
        <dbReference type="ARBA" id="ARBA00022917"/>
    </source>
</evidence>
<keyword evidence="14" id="KW-1185">Reference proteome</keyword>
<feature type="region of interest" description="Disordered" evidence="10">
    <location>
        <begin position="1"/>
        <end position="31"/>
    </location>
</feature>
<dbReference type="GO" id="GO:0006420">
    <property type="term" value="P:arginyl-tRNA aminoacylation"/>
    <property type="evidence" value="ECO:0007669"/>
    <property type="project" value="InterPro"/>
</dbReference>
<dbReference type="InterPro" id="IPR009080">
    <property type="entry name" value="tRNAsynth_Ia_anticodon-bd"/>
</dbReference>
<dbReference type="AlphaFoldDB" id="A0A0M9F2D8"/>
<dbReference type="Gene3D" id="1.10.730.10">
    <property type="entry name" value="Isoleucyl-tRNA Synthetase, Domain 1"/>
    <property type="match status" value="1"/>
</dbReference>